<reference evidence="3 4" key="1">
    <citation type="submission" date="2017-07" db="EMBL/GenBank/DDBJ databases">
        <title>Leptospira spp. isolated from tropical soils.</title>
        <authorList>
            <person name="Thibeaux R."/>
            <person name="Iraola G."/>
            <person name="Ferres I."/>
            <person name="Bierque E."/>
            <person name="Girault D."/>
            <person name="Soupe-Gilbert M.-E."/>
            <person name="Picardeau M."/>
            <person name="Goarant C."/>
        </authorList>
    </citation>
    <scope>NUCLEOTIDE SEQUENCE [LARGE SCALE GENOMIC DNA]</scope>
    <source>
        <strain evidence="2 4">FH1-B-B1</strain>
        <strain evidence="1 3">FH1-B-C1</strain>
    </source>
</reference>
<gene>
    <name evidence="1" type="ORF">CH360_02070</name>
    <name evidence="2" type="ORF">CH373_02070</name>
</gene>
<evidence type="ECO:0000313" key="1">
    <source>
        <dbReference type="EMBL" id="PJZ71313.1"/>
    </source>
</evidence>
<sequence length="64" mass="7684">MFLDRIKILLFHFLKRIGQHFFTNSNAHYRDPILNRFLLLKKGLDFKTLLKISRYGLSFSGNRI</sequence>
<name>A0A2M9ZRY0_9LEPT</name>
<dbReference type="Proteomes" id="UP000231962">
    <property type="component" value="Unassembled WGS sequence"/>
</dbReference>
<keyword evidence="3" id="KW-1185">Reference proteome</keyword>
<evidence type="ECO:0000313" key="2">
    <source>
        <dbReference type="EMBL" id="PJZ74847.1"/>
    </source>
</evidence>
<dbReference type="EMBL" id="NPDY01000001">
    <property type="protein sequence ID" value="PJZ71313.1"/>
    <property type="molecule type" value="Genomic_DNA"/>
</dbReference>
<dbReference type="EMBL" id="NPDZ01000001">
    <property type="protein sequence ID" value="PJZ74847.1"/>
    <property type="molecule type" value="Genomic_DNA"/>
</dbReference>
<protein>
    <submittedName>
        <fullName evidence="2">Uncharacterized protein</fullName>
    </submittedName>
</protein>
<organism evidence="2 4">
    <name type="scientific">Leptospira perolatii</name>
    <dbReference type="NCBI Taxonomy" id="2023191"/>
    <lineage>
        <taxon>Bacteria</taxon>
        <taxon>Pseudomonadati</taxon>
        <taxon>Spirochaetota</taxon>
        <taxon>Spirochaetia</taxon>
        <taxon>Leptospirales</taxon>
        <taxon>Leptospiraceae</taxon>
        <taxon>Leptospira</taxon>
    </lineage>
</organism>
<dbReference type="AlphaFoldDB" id="A0A2M9ZRY0"/>
<comment type="caution">
    <text evidence="2">The sequence shown here is derived from an EMBL/GenBank/DDBJ whole genome shotgun (WGS) entry which is preliminary data.</text>
</comment>
<evidence type="ECO:0000313" key="4">
    <source>
        <dbReference type="Proteomes" id="UP000231990"/>
    </source>
</evidence>
<accession>A0A2M9ZRY0</accession>
<proteinExistence type="predicted"/>
<dbReference type="Proteomes" id="UP000231990">
    <property type="component" value="Unassembled WGS sequence"/>
</dbReference>
<evidence type="ECO:0000313" key="3">
    <source>
        <dbReference type="Proteomes" id="UP000231962"/>
    </source>
</evidence>